<feature type="region of interest" description="Disordered" evidence="8">
    <location>
        <begin position="1"/>
        <end position="25"/>
    </location>
</feature>
<dbReference type="Pfam" id="PF08378">
    <property type="entry name" value="NERD"/>
    <property type="match status" value="1"/>
</dbReference>
<dbReference type="InterPro" id="IPR049832">
    <property type="entry name" value="BREX_PglW"/>
</dbReference>
<evidence type="ECO:0000313" key="12">
    <source>
        <dbReference type="Proteomes" id="UP000272400"/>
    </source>
</evidence>
<proteinExistence type="predicted"/>
<dbReference type="OrthoDB" id="3404503at2"/>
<reference evidence="11 12" key="1">
    <citation type="submission" date="2018-11" db="EMBL/GenBank/DDBJ databases">
        <title>Sequencing the genomes of 1000 actinobacteria strains.</title>
        <authorList>
            <person name="Klenk H.-P."/>
        </authorList>
    </citation>
    <scope>NUCLEOTIDE SEQUENCE [LARGE SCALE GENOMIC DNA]</scope>
    <source>
        <strain evidence="11 12">DSM 44254</strain>
    </source>
</reference>
<evidence type="ECO:0000256" key="4">
    <source>
        <dbReference type="ARBA" id="ARBA00022741"/>
    </source>
</evidence>
<feature type="compositionally biased region" description="Basic and acidic residues" evidence="8">
    <location>
        <begin position="14"/>
        <end position="25"/>
    </location>
</feature>
<dbReference type="Pfam" id="PF00069">
    <property type="entry name" value="Pkinase"/>
    <property type="match status" value="2"/>
</dbReference>
<name>A0A3N1CP41_9ACTN</name>
<evidence type="ECO:0000259" key="10">
    <source>
        <dbReference type="PROSITE" id="PS50965"/>
    </source>
</evidence>
<feature type="domain" description="Protein kinase" evidence="9">
    <location>
        <begin position="197"/>
        <end position="499"/>
    </location>
</feature>
<keyword evidence="5 11" id="KW-0418">Kinase</keyword>
<keyword evidence="3" id="KW-0808">Transferase</keyword>
<evidence type="ECO:0000256" key="2">
    <source>
        <dbReference type="ARBA" id="ARBA00022527"/>
    </source>
</evidence>
<protein>
    <recommendedName>
        <fullName evidence="1">non-specific serine/threonine protein kinase</fullName>
        <ecNumber evidence="1">2.7.11.1</ecNumber>
    </recommendedName>
</protein>
<evidence type="ECO:0000256" key="3">
    <source>
        <dbReference type="ARBA" id="ARBA00022679"/>
    </source>
</evidence>
<evidence type="ECO:0000256" key="1">
    <source>
        <dbReference type="ARBA" id="ARBA00012513"/>
    </source>
</evidence>
<dbReference type="PROSITE" id="PS50011">
    <property type="entry name" value="PROTEIN_KINASE_DOM"/>
    <property type="match status" value="2"/>
</dbReference>
<dbReference type="PROSITE" id="PS50965">
    <property type="entry name" value="NERD"/>
    <property type="match status" value="1"/>
</dbReference>
<comment type="caution">
    <text evidence="11">The sequence shown here is derived from an EMBL/GenBank/DDBJ whole genome shotgun (WGS) entry which is preliminary data.</text>
</comment>
<feature type="domain" description="Protein kinase" evidence="9">
    <location>
        <begin position="529"/>
        <end position="790"/>
    </location>
</feature>
<dbReference type="Proteomes" id="UP000272400">
    <property type="component" value="Unassembled WGS sequence"/>
</dbReference>
<keyword evidence="4 7" id="KW-0547">Nucleotide-binding</keyword>
<dbReference type="GO" id="GO:0004674">
    <property type="term" value="F:protein serine/threonine kinase activity"/>
    <property type="evidence" value="ECO:0007669"/>
    <property type="project" value="UniProtKB-KW"/>
</dbReference>
<dbReference type="EMBL" id="RJKE01000001">
    <property type="protein sequence ID" value="ROO83043.1"/>
    <property type="molecule type" value="Genomic_DNA"/>
</dbReference>
<keyword evidence="6 7" id="KW-0067">ATP-binding</keyword>
<dbReference type="SMART" id="SM00220">
    <property type="entry name" value="S_TKc"/>
    <property type="match status" value="1"/>
</dbReference>
<evidence type="ECO:0000256" key="5">
    <source>
        <dbReference type="ARBA" id="ARBA00022777"/>
    </source>
</evidence>
<accession>A0A3N1CP41</accession>
<organism evidence="11 12">
    <name type="scientific">Actinocorallia herbida</name>
    <dbReference type="NCBI Taxonomy" id="58109"/>
    <lineage>
        <taxon>Bacteria</taxon>
        <taxon>Bacillati</taxon>
        <taxon>Actinomycetota</taxon>
        <taxon>Actinomycetes</taxon>
        <taxon>Streptosporangiales</taxon>
        <taxon>Thermomonosporaceae</taxon>
        <taxon>Actinocorallia</taxon>
    </lineage>
</organism>
<evidence type="ECO:0000256" key="8">
    <source>
        <dbReference type="SAM" id="MobiDB-lite"/>
    </source>
</evidence>
<dbReference type="PANTHER" id="PTHR43289">
    <property type="entry name" value="MITOGEN-ACTIVATED PROTEIN KINASE KINASE KINASE 20-RELATED"/>
    <property type="match status" value="1"/>
</dbReference>
<feature type="binding site" evidence="7">
    <location>
        <position position="565"/>
    </location>
    <ligand>
        <name>ATP</name>
        <dbReference type="ChEBI" id="CHEBI:30616"/>
    </ligand>
</feature>
<dbReference type="EC" id="2.7.11.1" evidence="1"/>
<evidence type="ECO:0000256" key="7">
    <source>
        <dbReference type="PROSITE-ProRule" id="PRU10141"/>
    </source>
</evidence>
<keyword evidence="12" id="KW-1185">Reference proteome</keyword>
<dbReference type="Gene3D" id="1.10.510.10">
    <property type="entry name" value="Transferase(Phosphotransferase) domain 1"/>
    <property type="match status" value="2"/>
</dbReference>
<dbReference type="SUPFAM" id="SSF56112">
    <property type="entry name" value="Protein kinase-like (PK-like)"/>
    <property type="match status" value="2"/>
</dbReference>
<feature type="domain" description="NERD" evidence="10">
    <location>
        <begin position="25"/>
        <end position="143"/>
    </location>
</feature>
<dbReference type="PANTHER" id="PTHR43289:SF6">
    <property type="entry name" value="SERINE_THREONINE-PROTEIN KINASE NEKL-3"/>
    <property type="match status" value="1"/>
</dbReference>
<dbReference type="PROSITE" id="PS00107">
    <property type="entry name" value="PROTEIN_KINASE_ATP"/>
    <property type="match status" value="1"/>
</dbReference>
<dbReference type="GO" id="GO:0005524">
    <property type="term" value="F:ATP binding"/>
    <property type="evidence" value="ECO:0007669"/>
    <property type="project" value="UniProtKB-UniRule"/>
</dbReference>
<dbReference type="InterPro" id="IPR011528">
    <property type="entry name" value="NERD"/>
</dbReference>
<gene>
    <name evidence="11" type="ORF">EDD29_0532</name>
</gene>
<dbReference type="InterPro" id="IPR011009">
    <property type="entry name" value="Kinase-like_dom_sf"/>
</dbReference>
<dbReference type="InterPro" id="IPR017441">
    <property type="entry name" value="Protein_kinase_ATP_BS"/>
</dbReference>
<evidence type="ECO:0000259" key="9">
    <source>
        <dbReference type="PROSITE" id="PS50011"/>
    </source>
</evidence>
<sequence length="1444" mass="157534">MASGGRRPVPQPPREVRRWFQERPSEHPHEQEALDYVRGLMPKNEPYRAWATFTFTARSGRVNECDLLLASPSGLHLVEFKAHPGRVVNSGQTWRFHTRDRRILTLTNPLHLTDRKSKELRSQLQWAVRELGLNVPIPRVEPSVFLTDDRLVCELDAAQRPAVYGRYAESGLPAFEQGILLASKPQPLDARFSQHLPKLLEKIGISQSQRHLRYGDADDWKLEPTPLDSGPTWEDRLARKSGLVEEEGRVRIYLVPQSSSDEARASVHRAALREYQVLQGITHPGIAQAVDLREHLGGSAILFRHGSDDLRLDTYLDVHGANLAPETRIGMIHQLAEALRYAHGRSLYHRALSARSVYVSAKADGSRPQLRIIDWQTAARDFDTSSGRSLGNSPAAADHIEDSAQLYLAPEFDGRYPDPVELDMFGLGALSYLILTGLPPAHDRATLLDLLKDGGLRPSGVADGVSTELDQLVHDATLGDVTKRIESADRFLKQLDAATRRAEEEAPVQADPLSAVPGNVIRIDGHKAWTVERVLGTGSTGRALLVSCETEDEEGERDTDRRVLKVAVDENVAADQLRKEAQILAKVGGGPIIRLLDGPQTLAGRTVLDLEYAGEQSLRAWLDTDGKLSYHYLSRFGEDLFRALDQLAGKGVRHRDLKPENLGVFQRVDRNRELKLFDFSHAAASDQDTRTGTRGYLDPFLGTISRPAFDDHAERYAAAVTLHEMATKERPVWGDGQTSPAVTGDDHPKVAAELFEPALRDGLTAFFHRAMHRDVAQRFDTLRMMEDAWREVFRAADAMAPIGSEASGATLEDQREAAAEAATLDTNLRASGLSPRAVSLADSFGASTVRELLAIPPHELSRARGAGRNMRRELLQRRRQWEPLLTGPVEPPPAPEGATDQLTGYEGRLGIDVLARLVAPPAGRRGAKGYKAVLWTLGLPADDEPAPPVWPAARLLADRFEMTTQAVYNALSKSAGTWFAAPWLANVRDELVAVLARNGGVMTAGQLTAAFRAARGGVEGTQEQALARATTVMRAAILAETWNGRPEEDEPRLTYTRARDEIFVSLESLPGTDDPTPSELVEYALALGAAADLLADADPLPGRSEVMAALRLVDPPEGLDAFPDERLLALAASASRSAVASPRLDLYPRDLDLLRALRISQAAAGAAHDRGIGVAALLERLRARFPDLAVLEPAPTYVELQDALRDAGFPYTYDASTKEFRPPAPAPHPSSTATGMFTFTPGDGTAGQPAHRSELNLRRALDEGGFVALTIAQKKVPGTVERLGLTHPVRVVDVTDVFLRELRGLAAEQGTDFAGLLRADDKYGRTGTIPPGFASYVKLAWERTVTAITALGADPKTVLLLHNAGLLARYAADGGHSALVALQQAARRPETAPHGMWLLCPSQAPKNSPTLDGMTVEAIGSAEWSVLDTSYLDALASRDSLGKA</sequence>
<dbReference type="NCBIfam" id="NF033442">
    <property type="entry name" value="BREX_PglW"/>
    <property type="match status" value="1"/>
</dbReference>
<keyword evidence="2 11" id="KW-0723">Serine/threonine-protein kinase</keyword>
<evidence type="ECO:0000256" key="6">
    <source>
        <dbReference type="ARBA" id="ARBA00022840"/>
    </source>
</evidence>
<evidence type="ECO:0000313" key="11">
    <source>
        <dbReference type="EMBL" id="ROO83043.1"/>
    </source>
</evidence>
<dbReference type="InterPro" id="IPR000719">
    <property type="entry name" value="Prot_kinase_dom"/>
</dbReference>